<keyword evidence="9 10" id="KW-0411">Iron-sulfur</keyword>
<feature type="domain" description="Radical SAM core" evidence="11">
    <location>
        <begin position="59"/>
        <end position="286"/>
    </location>
</feature>
<dbReference type="NCBIfam" id="TIGR02493">
    <property type="entry name" value="PFLA"/>
    <property type="match status" value="1"/>
</dbReference>
<dbReference type="InterPro" id="IPR001989">
    <property type="entry name" value="Radical_activat_CS"/>
</dbReference>
<name>A0A3A5MDT5_9MICO</name>
<dbReference type="Pfam" id="PF04055">
    <property type="entry name" value="Radical_SAM"/>
    <property type="match status" value="1"/>
</dbReference>
<dbReference type="InterPro" id="IPR058240">
    <property type="entry name" value="rSAM_sf"/>
</dbReference>
<evidence type="ECO:0000256" key="9">
    <source>
        <dbReference type="ARBA" id="ARBA00023014"/>
    </source>
</evidence>
<keyword evidence="12" id="KW-0670">Pyruvate</keyword>
<proteinExistence type="inferred from homology"/>
<dbReference type="InterPro" id="IPR012838">
    <property type="entry name" value="PFL1_activating"/>
</dbReference>
<keyword evidence="6 10" id="KW-0479">Metal-binding</keyword>
<evidence type="ECO:0000256" key="2">
    <source>
        <dbReference type="ARBA" id="ARBA00009777"/>
    </source>
</evidence>
<evidence type="ECO:0000259" key="11">
    <source>
        <dbReference type="PROSITE" id="PS51918"/>
    </source>
</evidence>
<evidence type="ECO:0000256" key="5">
    <source>
        <dbReference type="ARBA" id="ARBA00022691"/>
    </source>
</evidence>
<dbReference type="Proteomes" id="UP000272015">
    <property type="component" value="Unassembled WGS sequence"/>
</dbReference>
<dbReference type="SUPFAM" id="SSF102114">
    <property type="entry name" value="Radical SAM enzymes"/>
    <property type="match status" value="1"/>
</dbReference>
<dbReference type="InterPro" id="IPR007197">
    <property type="entry name" value="rSAM"/>
</dbReference>
<organism evidence="12 13">
    <name type="scientific">Cryobacterium melibiosiphilum</name>
    <dbReference type="NCBI Taxonomy" id="995039"/>
    <lineage>
        <taxon>Bacteria</taxon>
        <taxon>Bacillati</taxon>
        <taxon>Actinomycetota</taxon>
        <taxon>Actinomycetes</taxon>
        <taxon>Micrococcales</taxon>
        <taxon>Microbacteriaceae</taxon>
        <taxon>Cryobacterium</taxon>
    </lineage>
</organism>
<keyword evidence="10" id="KW-0963">Cytoplasm</keyword>
<keyword evidence="5 10" id="KW-0949">S-adenosyl-L-methionine</keyword>
<evidence type="ECO:0000313" key="12">
    <source>
        <dbReference type="EMBL" id="RJT88277.1"/>
    </source>
</evidence>
<evidence type="ECO:0000256" key="4">
    <source>
        <dbReference type="ARBA" id="ARBA00022485"/>
    </source>
</evidence>
<evidence type="ECO:0000313" key="13">
    <source>
        <dbReference type="Proteomes" id="UP000272015"/>
    </source>
</evidence>
<dbReference type="InterPro" id="IPR013785">
    <property type="entry name" value="Aldolase_TIM"/>
</dbReference>
<keyword evidence="4 10" id="KW-0004">4Fe-4S</keyword>
<accession>A0A3A5MDT5</accession>
<dbReference type="PROSITE" id="PS01087">
    <property type="entry name" value="RADICAL_ACTIVATING"/>
    <property type="match status" value="1"/>
</dbReference>
<comment type="function">
    <text evidence="1 10">Activation of pyruvate formate-lyase under anaerobic conditions by generation of an organic free radical, using S-adenosylmethionine and reduced flavodoxin as cosubstrates to produce 5'-deoxy-adenosine.</text>
</comment>
<dbReference type="CDD" id="cd01335">
    <property type="entry name" value="Radical_SAM"/>
    <property type="match status" value="1"/>
</dbReference>
<keyword evidence="7 10" id="KW-0560">Oxidoreductase</keyword>
<comment type="caution">
    <text evidence="12">The sequence shown here is derived from an EMBL/GenBank/DDBJ whole genome shotgun (WGS) entry which is preliminary data.</text>
</comment>
<comment type="subcellular location">
    <subcellularLocation>
        <location evidence="10">Cytoplasm</location>
    </subcellularLocation>
</comment>
<comment type="similarity">
    <text evidence="2 10">Belongs to the organic radical-activating enzymes family.</text>
</comment>
<dbReference type="Gene3D" id="3.20.20.70">
    <property type="entry name" value="Aldolase class I"/>
    <property type="match status" value="1"/>
</dbReference>
<dbReference type="PANTHER" id="PTHR30352">
    <property type="entry name" value="PYRUVATE FORMATE-LYASE-ACTIVATING ENZYME"/>
    <property type="match status" value="1"/>
</dbReference>
<evidence type="ECO:0000256" key="8">
    <source>
        <dbReference type="ARBA" id="ARBA00023004"/>
    </source>
</evidence>
<evidence type="ECO:0000256" key="1">
    <source>
        <dbReference type="ARBA" id="ARBA00003141"/>
    </source>
</evidence>
<dbReference type="EC" id="1.97.1.4" evidence="10"/>
<dbReference type="SFLD" id="SFLDG01066">
    <property type="entry name" value="organic_radical-activating_enz"/>
    <property type="match status" value="1"/>
</dbReference>
<evidence type="ECO:0000256" key="6">
    <source>
        <dbReference type="ARBA" id="ARBA00022723"/>
    </source>
</evidence>
<comment type="cofactor">
    <cofactor evidence="10">
        <name>[4Fe-4S] cluster</name>
        <dbReference type="ChEBI" id="CHEBI:49883"/>
    </cofactor>
    <text evidence="10">Binds 1 [4Fe-4S] cluster. The cluster is coordinated with 3 cysteines and an exchangeable S-adenosyl-L-methionine.</text>
</comment>
<keyword evidence="12" id="KW-0456">Lyase</keyword>
<evidence type="ECO:0000256" key="10">
    <source>
        <dbReference type="RuleBase" id="RU362053"/>
    </source>
</evidence>
<sequence length="286" mass="30847">MPNAAFPSKECAVVALDSGDGPVTDAAAPDATAAHHAEMAAIRAGTVASLHSWELVTAVDGPGTRLTLFLSGCLLRCQYCHNPDTWKMRDGTVTDIEEILTRIRRYEGVFTATKGGVTVSGGEPLMQPAFVKRLFAELHGRGIHTTLDTSGYLGASASDALLDNVDLVLLDVKSGLPGTYREVTGRELAPTIAFGDRLAERGIAVWVRFVLVPGLTDAVDNVEAVAEIVARWPNVERVEVLPFHQMGEDKWNRLSIPYPLHGVTPPDAALQDRVRGQFRAHGLTVF</sequence>
<dbReference type="GO" id="GO:0016829">
    <property type="term" value="F:lyase activity"/>
    <property type="evidence" value="ECO:0007669"/>
    <property type="project" value="UniProtKB-KW"/>
</dbReference>
<keyword evidence="13" id="KW-1185">Reference proteome</keyword>
<dbReference type="InterPro" id="IPR034457">
    <property type="entry name" value="Organic_radical-activating"/>
</dbReference>
<dbReference type="SFLD" id="SFLDS00029">
    <property type="entry name" value="Radical_SAM"/>
    <property type="match status" value="1"/>
</dbReference>
<evidence type="ECO:0000256" key="7">
    <source>
        <dbReference type="ARBA" id="ARBA00023002"/>
    </source>
</evidence>
<comment type="catalytic activity">
    <reaction evidence="10">
        <text>glycyl-[formate C-acetyltransferase] + reduced [flavodoxin] + S-adenosyl-L-methionine = glycin-2-yl radical-[formate C-acetyltransferase] + semiquinone [flavodoxin] + 5'-deoxyadenosine + L-methionine + H(+)</text>
        <dbReference type="Rhea" id="RHEA:19225"/>
        <dbReference type="Rhea" id="RHEA-COMP:10622"/>
        <dbReference type="Rhea" id="RHEA-COMP:12190"/>
        <dbReference type="Rhea" id="RHEA-COMP:12191"/>
        <dbReference type="Rhea" id="RHEA-COMP:14480"/>
        <dbReference type="ChEBI" id="CHEBI:15378"/>
        <dbReference type="ChEBI" id="CHEBI:17319"/>
        <dbReference type="ChEBI" id="CHEBI:29947"/>
        <dbReference type="ChEBI" id="CHEBI:32722"/>
        <dbReference type="ChEBI" id="CHEBI:57618"/>
        <dbReference type="ChEBI" id="CHEBI:57844"/>
        <dbReference type="ChEBI" id="CHEBI:59789"/>
        <dbReference type="ChEBI" id="CHEBI:140311"/>
        <dbReference type="EC" id="1.97.1.4"/>
    </reaction>
</comment>
<dbReference type="OrthoDB" id="9782387at2"/>
<evidence type="ECO:0000256" key="3">
    <source>
        <dbReference type="ARBA" id="ARBA00021356"/>
    </source>
</evidence>
<dbReference type="GO" id="GO:0046872">
    <property type="term" value="F:metal ion binding"/>
    <property type="evidence" value="ECO:0007669"/>
    <property type="project" value="UniProtKB-UniRule"/>
</dbReference>
<dbReference type="EMBL" id="QZVS01000084">
    <property type="protein sequence ID" value="RJT88277.1"/>
    <property type="molecule type" value="Genomic_DNA"/>
</dbReference>
<gene>
    <name evidence="12" type="primary">pflA</name>
    <name evidence="12" type="ORF">D6T64_11390</name>
</gene>
<dbReference type="GO" id="GO:0005737">
    <property type="term" value="C:cytoplasm"/>
    <property type="evidence" value="ECO:0007669"/>
    <property type="project" value="UniProtKB-SubCell"/>
</dbReference>
<keyword evidence="8 10" id="KW-0408">Iron</keyword>
<protein>
    <recommendedName>
        <fullName evidence="3 10">Pyruvate formate-lyase-activating enzyme</fullName>
        <ecNumber evidence="10">1.97.1.4</ecNumber>
    </recommendedName>
</protein>
<dbReference type="AlphaFoldDB" id="A0A3A5MDT5"/>
<reference evidence="12 13" key="1">
    <citation type="submission" date="2018-09" db="EMBL/GenBank/DDBJ databases">
        <title>Novel species of Cryobacterium.</title>
        <authorList>
            <person name="Liu Q."/>
            <person name="Xin Y.-H."/>
        </authorList>
    </citation>
    <scope>NUCLEOTIDE SEQUENCE [LARGE SCALE GENOMIC DNA]</scope>
    <source>
        <strain evidence="12 13">Hh39</strain>
    </source>
</reference>
<dbReference type="PANTHER" id="PTHR30352:SF5">
    <property type="entry name" value="PYRUVATE FORMATE-LYASE 1-ACTIVATING ENZYME"/>
    <property type="match status" value="1"/>
</dbReference>
<dbReference type="GO" id="GO:0051539">
    <property type="term" value="F:4 iron, 4 sulfur cluster binding"/>
    <property type="evidence" value="ECO:0007669"/>
    <property type="project" value="UniProtKB-UniRule"/>
</dbReference>
<dbReference type="PROSITE" id="PS51918">
    <property type="entry name" value="RADICAL_SAM"/>
    <property type="match status" value="1"/>
</dbReference>
<dbReference type="GO" id="GO:0043365">
    <property type="term" value="F:[formate-C-acetyltransferase]-activating enzyme activity"/>
    <property type="evidence" value="ECO:0007669"/>
    <property type="project" value="UniProtKB-UniRule"/>
</dbReference>